<keyword evidence="5" id="KW-1185">Reference proteome</keyword>
<evidence type="ECO:0000256" key="2">
    <source>
        <dbReference type="SAM" id="Phobius"/>
    </source>
</evidence>
<keyword evidence="2" id="KW-0472">Membrane</keyword>
<dbReference type="OrthoDB" id="3235960at2759"/>
<feature type="compositionally biased region" description="Low complexity" evidence="1">
    <location>
        <begin position="892"/>
        <end position="911"/>
    </location>
</feature>
<evidence type="ECO:0000259" key="3">
    <source>
        <dbReference type="Pfam" id="PF20153"/>
    </source>
</evidence>
<comment type="caution">
    <text evidence="4">The sequence shown here is derived from an EMBL/GenBank/DDBJ whole genome shotgun (WGS) entry which is preliminary data.</text>
</comment>
<dbReference type="AlphaFoldDB" id="A0A4S4LUU1"/>
<sequence length="911" mass="100811">MPALNPFEQAALYSAVVTAFLIESYKWLSENPTDLSAVLLTRISIQLANLSGQNSSTSMPLPALQPAFAPSSSQIAINVLWFTSLILSLNSVLTAILVKQWLVEYTRNVGANVISPRRTVALRQLRFESLRKWRIPDTIDYLPLQLVVALLLFFSGLVVLLWTLNHTVAGVATAFVGLSVLYFCITSILPSFFPTCLYRSAQSWIFYWFVTFIRRCLDRSGRVLAPTLGWTDFALHYLSRSHSQKYDVRALHWIHSSLTSWDTSLAHAVWKCANGLDADDTVQTLCTLYLQSAEYTVGAGLALTEQHVQAWHNIFGHDRFNKMYDVLLNKFPVSPADLSPTAYSRAVEHVRIFSSLHLVTERFSHWGPPAASLAHGLVHLINLLVVNDQRLQWLTEYDRVLVLETLVALMSKKRALVRGIMDEVEEKDIPLTMLSKILASALSSSRSSSDTNCATFPLLSAVAIGLSRCLSKSQFAQASEKFRELLDAMAVFVTLHAGGSASVGLRDALESWLPTLSRYKDESLLDVWDVNEPLVRSMRSFLTAVDRVIALGPLDLRKGVSFDALRMLFGTPSEICQTYLQRANRAASSGDLFAAEHVKCKKDLAQVELRHVLGVLFDALPATSWVTSSPSERINDANHVGIYCSLVPVVWPCDKYSSQIGRPTGVIRRMNHLVELLMHAEDTILLLPKDAQSILKTSILSALVHLATNFGEVAVVGGLNSKSQKKNTSLRSLISCAAAQYTPSRPDIWDDSFSTFISSAAVKLSGSLDSDYRSDTQTIRTELRPLLGAMSSFVSSREAHAQTAISGWISMISDSGYGNVIWQLSPSGSENEGDDDEGEDPKKGFVRDFWLLLMTIRHDGGPESWKRDQRRAFAKVWRWSVRADGDDDDGSQSESETSVGESGSSSSSLSG</sequence>
<feature type="transmembrane region" description="Helical" evidence="2">
    <location>
        <begin position="141"/>
        <end position="162"/>
    </location>
</feature>
<feature type="region of interest" description="Disordered" evidence="1">
    <location>
        <begin position="883"/>
        <end position="911"/>
    </location>
</feature>
<organism evidence="4 5">
    <name type="scientific">Bondarzewia mesenterica</name>
    <dbReference type="NCBI Taxonomy" id="1095465"/>
    <lineage>
        <taxon>Eukaryota</taxon>
        <taxon>Fungi</taxon>
        <taxon>Dikarya</taxon>
        <taxon>Basidiomycota</taxon>
        <taxon>Agaricomycotina</taxon>
        <taxon>Agaricomycetes</taxon>
        <taxon>Russulales</taxon>
        <taxon>Bondarzewiaceae</taxon>
        <taxon>Bondarzewia</taxon>
    </lineage>
</organism>
<accession>A0A4S4LUU1</accession>
<dbReference type="Proteomes" id="UP000310158">
    <property type="component" value="Unassembled WGS sequence"/>
</dbReference>
<feature type="domain" description="DUF6535" evidence="3">
    <location>
        <begin position="10"/>
        <end position="163"/>
    </location>
</feature>
<evidence type="ECO:0000256" key="1">
    <source>
        <dbReference type="SAM" id="MobiDB-lite"/>
    </source>
</evidence>
<evidence type="ECO:0000313" key="5">
    <source>
        <dbReference type="Proteomes" id="UP000310158"/>
    </source>
</evidence>
<proteinExistence type="predicted"/>
<feature type="transmembrane region" description="Helical" evidence="2">
    <location>
        <begin position="75"/>
        <end position="98"/>
    </location>
</feature>
<gene>
    <name evidence="4" type="ORF">EW146_g6256</name>
</gene>
<dbReference type="InterPro" id="IPR045338">
    <property type="entry name" value="DUF6535"/>
</dbReference>
<evidence type="ECO:0000313" key="4">
    <source>
        <dbReference type="EMBL" id="THH14030.1"/>
    </source>
</evidence>
<keyword evidence="2" id="KW-0812">Transmembrane</keyword>
<feature type="transmembrane region" description="Helical" evidence="2">
    <location>
        <begin position="168"/>
        <end position="189"/>
    </location>
</feature>
<dbReference type="Pfam" id="PF20153">
    <property type="entry name" value="DUF6535"/>
    <property type="match status" value="1"/>
</dbReference>
<dbReference type="EMBL" id="SGPL01000308">
    <property type="protein sequence ID" value="THH14030.1"/>
    <property type="molecule type" value="Genomic_DNA"/>
</dbReference>
<keyword evidence="2" id="KW-1133">Transmembrane helix</keyword>
<protein>
    <recommendedName>
        <fullName evidence="3">DUF6535 domain-containing protein</fullName>
    </recommendedName>
</protein>
<name>A0A4S4LUU1_9AGAM</name>
<reference evidence="4 5" key="1">
    <citation type="submission" date="2019-02" db="EMBL/GenBank/DDBJ databases">
        <title>Genome sequencing of the rare red list fungi Bondarzewia mesenterica.</title>
        <authorList>
            <person name="Buettner E."/>
            <person name="Kellner H."/>
        </authorList>
    </citation>
    <scope>NUCLEOTIDE SEQUENCE [LARGE SCALE GENOMIC DNA]</scope>
    <source>
        <strain evidence="4 5">DSM 108281</strain>
    </source>
</reference>